<protein>
    <submittedName>
        <fullName evidence="2">Uncharacterized protein</fullName>
    </submittedName>
</protein>
<feature type="compositionally biased region" description="Polar residues" evidence="1">
    <location>
        <begin position="75"/>
        <end position="87"/>
    </location>
</feature>
<evidence type="ECO:0000256" key="1">
    <source>
        <dbReference type="SAM" id="MobiDB-lite"/>
    </source>
</evidence>
<evidence type="ECO:0000313" key="2">
    <source>
        <dbReference type="EMBL" id="PWF42471.1"/>
    </source>
</evidence>
<accession>A0A2U2HEZ9</accession>
<keyword evidence="3" id="KW-1185">Reference proteome</keyword>
<sequence length="108" mass="11214">MGKQKINEETAQLDKANRRRESKAGQGGKQGGAGAASAQNPNPQLHESNGLAGGLPRSPAAPHLSADAPMDDDTGLSNTANRQSVDTDQGGRQVRQSNVGRRDDGTPD</sequence>
<gene>
    <name evidence="2" type="ORF">C7C56_022880</name>
</gene>
<reference evidence="2 3" key="1">
    <citation type="submission" date="2018-04" db="EMBL/GenBank/DDBJ databases">
        <title>Massilia violaceinigra sp. nov., a novel purple-pigmented bacterium isolated from Tianshan glacier, Xinjiang, China.</title>
        <authorList>
            <person name="Wang H."/>
        </authorList>
    </citation>
    <scope>NUCLEOTIDE SEQUENCE [LARGE SCALE GENOMIC DNA]</scope>
    <source>
        <strain evidence="2 3">B448-2</strain>
    </source>
</reference>
<feature type="region of interest" description="Disordered" evidence="1">
    <location>
        <begin position="1"/>
        <end position="108"/>
    </location>
</feature>
<proteinExistence type="predicted"/>
<dbReference type="AlphaFoldDB" id="A0A2U2HEZ9"/>
<dbReference type="Proteomes" id="UP000241421">
    <property type="component" value="Unassembled WGS sequence"/>
</dbReference>
<comment type="caution">
    <text evidence="2">The sequence shown here is derived from an EMBL/GenBank/DDBJ whole genome shotgun (WGS) entry which is preliminary data.</text>
</comment>
<organism evidence="2 3">
    <name type="scientific">Massilia glaciei</name>
    <dbReference type="NCBI Taxonomy" id="1524097"/>
    <lineage>
        <taxon>Bacteria</taxon>
        <taxon>Pseudomonadati</taxon>
        <taxon>Pseudomonadota</taxon>
        <taxon>Betaproteobacteria</taxon>
        <taxon>Burkholderiales</taxon>
        <taxon>Oxalobacteraceae</taxon>
        <taxon>Telluria group</taxon>
        <taxon>Massilia</taxon>
    </lineage>
</organism>
<name>A0A2U2HEZ9_9BURK</name>
<dbReference type="RefSeq" id="WP_106759670.1">
    <property type="nucleotide sequence ID" value="NZ_PXWF02000297.1"/>
</dbReference>
<evidence type="ECO:0000313" key="3">
    <source>
        <dbReference type="Proteomes" id="UP000241421"/>
    </source>
</evidence>
<dbReference type="OrthoDB" id="8759202at2"/>
<dbReference type="EMBL" id="PXWF02000297">
    <property type="protein sequence ID" value="PWF42471.1"/>
    <property type="molecule type" value="Genomic_DNA"/>
</dbReference>
<feature type="compositionally biased region" description="Gly residues" evidence="1">
    <location>
        <begin position="25"/>
        <end position="34"/>
    </location>
</feature>